<evidence type="ECO:0000256" key="3">
    <source>
        <dbReference type="ARBA" id="ARBA00022692"/>
    </source>
</evidence>
<dbReference type="InterPro" id="IPR027417">
    <property type="entry name" value="P-loop_NTPase"/>
</dbReference>
<feature type="transmembrane region" description="Helical" evidence="6">
    <location>
        <begin position="65"/>
        <end position="88"/>
    </location>
</feature>
<evidence type="ECO:0000259" key="7">
    <source>
        <dbReference type="Pfam" id="PF00005"/>
    </source>
</evidence>
<dbReference type="Proteomes" id="UP000019335">
    <property type="component" value="Unassembled WGS sequence"/>
</dbReference>
<dbReference type="EMBL" id="AZIL01002682">
    <property type="protein sequence ID" value="EWM21044.1"/>
    <property type="molecule type" value="Genomic_DNA"/>
</dbReference>
<protein>
    <submittedName>
        <fullName evidence="9">Atp-binding sub-family g member 2d</fullName>
    </submittedName>
</protein>
<dbReference type="GO" id="GO:0016887">
    <property type="term" value="F:ATP hydrolysis activity"/>
    <property type="evidence" value="ECO:0007669"/>
    <property type="project" value="InterPro"/>
</dbReference>
<evidence type="ECO:0000313" key="9">
    <source>
        <dbReference type="EMBL" id="EWM21044.1"/>
    </source>
</evidence>
<keyword evidence="4 6" id="KW-1133">Transmembrane helix</keyword>
<keyword evidence="9" id="KW-0067">ATP-binding</keyword>
<keyword evidence="9" id="KW-0547">Nucleotide-binding</keyword>
<evidence type="ECO:0000313" key="10">
    <source>
        <dbReference type="Proteomes" id="UP000019335"/>
    </source>
</evidence>
<feature type="domain" description="ABC transporter" evidence="7">
    <location>
        <begin position="185"/>
        <end position="328"/>
    </location>
</feature>
<dbReference type="InterPro" id="IPR003439">
    <property type="entry name" value="ABC_transporter-like_ATP-bd"/>
</dbReference>
<dbReference type="Pfam" id="PF00005">
    <property type="entry name" value="ABC_tran"/>
    <property type="match status" value="1"/>
</dbReference>
<name>W7TJZ5_9STRA</name>
<dbReference type="GO" id="GO:0005524">
    <property type="term" value="F:ATP binding"/>
    <property type="evidence" value="ECO:0007669"/>
    <property type="project" value="UniProtKB-KW"/>
</dbReference>
<dbReference type="GO" id="GO:0016020">
    <property type="term" value="C:membrane"/>
    <property type="evidence" value="ECO:0007669"/>
    <property type="project" value="UniProtKB-SubCell"/>
</dbReference>
<dbReference type="OrthoDB" id="123181at2759"/>
<evidence type="ECO:0000256" key="6">
    <source>
        <dbReference type="SAM" id="Phobius"/>
    </source>
</evidence>
<feature type="transmembrane region" description="Helical" evidence="6">
    <location>
        <begin position="95"/>
        <end position="116"/>
    </location>
</feature>
<dbReference type="GO" id="GO:0140359">
    <property type="term" value="F:ABC-type transporter activity"/>
    <property type="evidence" value="ECO:0007669"/>
    <property type="project" value="InterPro"/>
</dbReference>
<evidence type="ECO:0000256" key="4">
    <source>
        <dbReference type="ARBA" id="ARBA00022989"/>
    </source>
</evidence>
<sequence length="345" mass="38089">METLSQYFFWRPVFVHELNSHTYSPLSFLLASPLTLLPWVGSAYLLFLFLSFLMADIPTPFFPSFLLPLLLIYLVLLTTYFLTLGLCARLKRPELAYVLTPITFVIMGSLTGFMVIPSQTPFLWQQIQRVLYTRWAYRGVVLLLFASRPDKAAVLDRLGFEFKFEGEREEIGTCFAVVLGWCLLLGSGEMMAVMGPSGSGKSTFLDVLAGRKTQGRVGGQVVWEAGEQAGGRCRWAYVTQEDVHLPSLTVRETLWYAALLRLEESVGPQTRLARVEALEGMLGLSEVRDTSVGGAGFKNPLSGGERRRLSVGVEIIDLPTVLLGDEVTTGLDSATALEVLGVGGM</sequence>
<evidence type="ECO:0000256" key="5">
    <source>
        <dbReference type="ARBA" id="ARBA00023136"/>
    </source>
</evidence>
<evidence type="ECO:0000256" key="2">
    <source>
        <dbReference type="ARBA" id="ARBA00022448"/>
    </source>
</evidence>
<proteinExistence type="predicted"/>
<evidence type="ECO:0000259" key="8">
    <source>
        <dbReference type="Pfam" id="PF01061"/>
    </source>
</evidence>
<organism evidence="9 10">
    <name type="scientific">Nannochloropsis gaditana</name>
    <dbReference type="NCBI Taxonomy" id="72520"/>
    <lineage>
        <taxon>Eukaryota</taxon>
        <taxon>Sar</taxon>
        <taxon>Stramenopiles</taxon>
        <taxon>Ochrophyta</taxon>
        <taxon>Eustigmatophyceae</taxon>
        <taxon>Eustigmatales</taxon>
        <taxon>Monodopsidaceae</taxon>
        <taxon>Nannochloropsis</taxon>
    </lineage>
</organism>
<keyword evidence="10" id="KW-1185">Reference proteome</keyword>
<reference evidence="9 10" key="1">
    <citation type="journal article" date="2014" name="Mol. Plant">
        <title>Chromosome Scale Genome Assembly and Transcriptome Profiling of Nannochloropsis gaditana in Nitrogen Depletion.</title>
        <authorList>
            <person name="Corteggiani Carpinelli E."/>
            <person name="Telatin A."/>
            <person name="Vitulo N."/>
            <person name="Forcato C."/>
            <person name="D'Angelo M."/>
            <person name="Schiavon R."/>
            <person name="Vezzi A."/>
            <person name="Giacometti G.M."/>
            <person name="Morosinotto T."/>
            <person name="Valle G."/>
        </authorList>
    </citation>
    <scope>NUCLEOTIDE SEQUENCE [LARGE SCALE GENOMIC DNA]</scope>
    <source>
        <strain evidence="9 10">B-31</strain>
    </source>
</reference>
<feature type="transmembrane region" description="Helical" evidence="6">
    <location>
        <begin position="28"/>
        <end position="53"/>
    </location>
</feature>
<keyword evidence="5 6" id="KW-0472">Membrane</keyword>
<keyword evidence="3 6" id="KW-0812">Transmembrane</keyword>
<dbReference type="AlphaFoldDB" id="W7TJZ5"/>
<accession>W7TJZ5</accession>
<evidence type="ECO:0000256" key="1">
    <source>
        <dbReference type="ARBA" id="ARBA00004141"/>
    </source>
</evidence>
<gene>
    <name evidence="9" type="ORF">Naga_101482g1</name>
</gene>
<dbReference type="PANTHER" id="PTHR48041">
    <property type="entry name" value="ABC TRANSPORTER G FAMILY MEMBER 28"/>
    <property type="match status" value="1"/>
</dbReference>
<dbReference type="Pfam" id="PF01061">
    <property type="entry name" value="ABC2_membrane"/>
    <property type="match status" value="1"/>
</dbReference>
<dbReference type="InterPro" id="IPR013525">
    <property type="entry name" value="ABC2_TM"/>
</dbReference>
<keyword evidence="2" id="KW-0813">Transport</keyword>
<comment type="subcellular location">
    <subcellularLocation>
        <location evidence="1">Membrane</location>
        <topology evidence="1">Multi-pass membrane protein</topology>
    </subcellularLocation>
</comment>
<dbReference type="Gene3D" id="3.40.50.300">
    <property type="entry name" value="P-loop containing nucleotide triphosphate hydrolases"/>
    <property type="match status" value="1"/>
</dbReference>
<dbReference type="PANTHER" id="PTHR48041:SF139">
    <property type="entry name" value="PROTEIN SCARLET"/>
    <property type="match status" value="1"/>
</dbReference>
<feature type="domain" description="ABC-2 type transporter transmembrane" evidence="8">
    <location>
        <begin position="8"/>
        <end position="144"/>
    </location>
</feature>
<comment type="caution">
    <text evidence="9">The sequence shown here is derived from an EMBL/GenBank/DDBJ whole genome shotgun (WGS) entry which is preliminary data.</text>
</comment>
<dbReference type="InterPro" id="IPR050352">
    <property type="entry name" value="ABCG_transporters"/>
</dbReference>
<dbReference type="SUPFAM" id="SSF52540">
    <property type="entry name" value="P-loop containing nucleoside triphosphate hydrolases"/>
    <property type="match status" value="1"/>
</dbReference>